<name>A0A7W3SWP6_9BACL</name>
<dbReference type="AlphaFoldDB" id="A0A7W3SWP6"/>
<dbReference type="Proteomes" id="UP000567067">
    <property type="component" value="Unassembled WGS sequence"/>
</dbReference>
<dbReference type="EMBL" id="JACJIP010000033">
    <property type="protein sequence ID" value="MBA9087631.1"/>
    <property type="molecule type" value="Genomic_DNA"/>
</dbReference>
<proteinExistence type="predicted"/>
<dbReference type="RefSeq" id="WP_182538648.1">
    <property type="nucleotide sequence ID" value="NZ_JACJIP010000033.1"/>
</dbReference>
<protein>
    <submittedName>
        <fullName evidence="1">Uncharacterized protein</fullName>
    </submittedName>
</protein>
<sequence length="83" mass="8768">MKVKGKDVLTSDDKIKVSAIEDLVVGGNVRMGPNATISWGQVSNQPYIPVLPSYIQQTKIGSTYIESPTISAGTMSATKINGA</sequence>
<evidence type="ECO:0000313" key="1">
    <source>
        <dbReference type="EMBL" id="MBA9087631.1"/>
    </source>
</evidence>
<reference evidence="1 2" key="1">
    <citation type="submission" date="2020-08" db="EMBL/GenBank/DDBJ databases">
        <title>Genomic Encyclopedia of Type Strains, Phase III (KMG-III): the genomes of soil and plant-associated and newly described type strains.</title>
        <authorList>
            <person name="Whitman W."/>
        </authorList>
    </citation>
    <scope>NUCLEOTIDE SEQUENCE [LARGE SCALE GENOMIC DNA]</scope>
    <source>
        <strain evidence="1 2">CECT 8693</strain>
    </source>
</reference>
<accession>A0A7W3SWP6</accession>
<gene>
    <name evidence="1" type="ORF">FHR92_004116</name>
</gene>
<comment type="caution">
    <text evidence="1">The sequence shown here is derived from an EMBL/GenBank/DDBJ whole genome shotgun (WGS) entry which is preliminary data.</text>
</comment>
<keyword evidence="2" id="KW-1185">Reference proteome</keyword>
<evidence type="ECO:0000313" key="2">
    <source>
        <dbReference type="Proteomes" id="UP000567067"/>
    </source>
</evidence>
<organism evidence="1 2">
    <name type="scientific">Fontibacillus solani</name>
    <dbReference type="NCBI Taxonomy" id="1572857"/>
    <lineage>
        <taxon>Bacteria</taxon>
        <taxon>Bacillati</taxon>
        <taxon>Bacillota</taxon>
        <taxon>Bacilli</taxon>
        <taxon>Bacillales</taxon>
        <taxon>Paenibacillaceae</taxon>
        <taxon>Fontibacillus</taxon>
    </lineage>
</organism>